<reference evidence="2" key="1">
    <citation type="submission" date="2023-06" db="EMBL/GenBank/DDBJ databases">
        <title>Survivors Of The Sea: Transcriptome response of Skeletonema marinoi to long-term dormancy.</title>
        <authorList>
            <person name="Pinder M.I.M."/>
            <person name="Kourtchenko O."/>
            <person name="Robertson E.K."/>
            <person name="Larsson T."/>
            <person name="Maumus F."/>
            <person name="Osuna-Cruz C.M."/>
            <person name="Vancaester E."/>
            <person name="Stenow R."/>
            <person name="Vandepoele K."/>
            <person name="Ploug H."/>
            <person name="Bruchert V."/>
            <person name="Godhe A."/>
            <person name="Topel M."/>
        </authorList>
    </citation>
    <scope>NUCLEOTIDE SEQUENCE</scope>
    <source>
        <strain evidence="2">R05AC</strain>
    </source>
</reference>
<dbReference type="AlphaFoldDB" id="A0AAD8YFV5"/>
<gene>
    <name evidence="2" type="ORF">QTG54_004808</name>
</gene>
<feature type="domain" description="Aminoglycoside phosphotransferase" evidence="1">
    <location>
        <begin position="95"/>
        <end position="296"/>
    </location>
</feature>
<dbReference type="EMBL" id="JATAAI010000007">
    <property type="protein sequence ID" value="KAK1744275.1"/>
    <property type="molecule type" value="Genomic_DNA"/>
</dbReference>
<dbReference type="Proteomes" id="UP001224775">
    <property type="component" value="Unassembled WGS sequence"/>
</dbReference>
<dbReference type="SUPFAM" id="SSF56112">
    <property type="entry name" value="Protein kinase-like (PK-like)"/>
    <property type="match status" value="1"/>
</dbReference>
<dbReference type="Gene3D" id="3.90.1200.10">
    <property type="match status" value="1"/>
</dbReference>
<dbReference type="InterPro" id="IPR002575">
    <property type="entry name" value="Aminoglycoside_PTrfase"/>
</dbReference>
<keyword evidence="2" id="KW-0808">Transferase</keyword>
<keyword evidence="3" id="KW-1185">Reference proteome</keyword>
<comment type="caution">
    <text evidence="2">The sequence shown here is derived from an EMBL/GenBank/DDBJ whole genome shotgun (WGS) entry which is preliminary data.</text>
</comment>
<sequence length="465" mass="52405">MTDPLIEIEDDKQKKTELMKRVFAEKAASSSVELFQRIDRACKEGGKIEAVTLSGGYTNYSYKLFVPGQPDLAVFAKLSFEYALWNPDKNAHYDLQRTVCEYEVMSKMAEKTPECVVAPLACYDIEDEGQKMKLLVTEWSKADEQLCNQFIDGAVDTRIAPKLASTLATLHTIDFDPDFNEQVKPCMLSLFDQMIAYVKITCEELKPKDRTEKHMVILGSELMLKTVEANLADCSTRDCLIHSDSHAFNIIVEAKPSIEELENFGPNGNFVLVDWEMCMAGPKGRDVGLALSFPIGCMVAHALGGHLDANESINAFIISLLDSYAACMSEAGKSPEEVASIIRNVTGWVGCFQFLAFYFLDVQMVDFPCETEHDRKYVKDAMGVLGLKLLRLSYDTDYFPEGATTEQVKNMFLSLVEEEVTETAHERLMHRRRRQPRKSSMLRASNRRVSDAMLNFSARELSITE</sequence>
<protein>
    <submittedName>
        <fullName evidence="2">Protein kinase-like domain superfamily protein</fullName>
    </submittedName>
</protein>
<accession>A0AAD8YFV5</accession>
<name>A0AAD8YFV5_9STRA</name>
<dbReference type="Pfam" id="PF01636">
    <property type="entry name" value="APH"/>
    <property type="match status" value="1"/>
</dbReference>
<keyword evidence="2" id="KW-0418">Kinase</keyword>
<dbReference type="GO" id="GO:0016301">
    <property type="term" value="F:kinase activity"/>
    <property type="evidence" value="ECO:0007669"/>
    <property type="project" value="UniProtKB-KW"/>
</dbReference>
<evidence type="ECO:0000313" key="3">
    <source>
        <dbReference type="Proteomes" id="UP001224775"/>
    </source>
</evidence>
<evidence type="ECO:0000313" key="2">
    <source>
        <dbReference type="EMBL" id="KAK1744275.1"/>
    </source>
</evidence>
<proteinExistence type="predicted"/>
<evidence type="ECO:0000259" key="1">
    <source>
        <dbReference type="Pfam" id="PF01636"/>
    </source>
</evidence>
<dbReference type="InterPro" id="IPR011009">
    <property type="entry name" value="Kinase-like_dom_sf"/>
</dbReference>
<organism evidence="2 3">
    <name type="scientific">Skeletonema marinoi</name>
    <dbReference type="NCBI Taxonomy" id="267567"/>
    <lineage>
        <taxon>Eukaryota</taxon>
        <taxon>Sar</taxon>
        <taxon>Stramenopiles</taxon>
        <taxon>Ochrophyta</taxon>
        <taxon>Bacillariophyta</taxon>
        <taxon>Coscinodiscophyceae</taxon>
        <taxon>Thalassiosirophycidae</taxon>
        <taxon>Thalassiosirales</taxon>
        <taxon>Skeletonemataceae</taxon>
        <taxon>Skeletonema</taxon>
        <taxon>Skeletonema marinoi-dohrnii complex</taxon>
    </lineage>
</organism>